<organism evidence="1 2">
    <name type="scientific">Paragonimus heterotremus</name>
    <dbReference type="NCBI Taxonomy" id="100268"/>
    <lineage>
        <taxon>Eukaryota</taxon>
        <taxon>Metazoa</taxon>
        <taxon>Spiralia</taxon>
        <taxon>Lophotrochozoa</taxon>
        <taxon>Platyhelminthes</taxon>
        <taxon>Trematoda</taxon>
        <taxon>Digenea</taxon>
        <taxon>Plagiorchiida</taxon>
        <taxon>Troglotremata</taxon>
        <taxon>Troglotrematidae</taxon>
        <taxon>Paragonimus</taxon>
    </lineage>
</organism>
<comment type="caution">
    <text evidence="1">The sequence shown here is derived from an EMBL/GenBank/DDBJ whole genome shotgun (WGS) entry which is preliminary data.</text>
</comment>
<keyword evidence="2" id="KW-1185">Reference proteome</keyword>
<protein>
    <submittedName>
        <fullName evidence="1">Uncharacterized protein</fullName>
    </submittedName>
</protein>
<gene>
    <name evidence="1" type="ORF">PHET_11325</name>
</gene>
<accession>A0A8J4SFS9</accession>
<evidence type="ECO:0000313" key="1">
    <source>
        <dbReference type="EMBL" id="KAF5395778.1"/>
    </source>
</evidence>
<dbReference type="OrthoDB" id="10299057at2759"/>
<reference evidence="1" key="1">
    <citation type="submission" date="2019-05" db="EMBL/GenBank/DDBJ databases">
        <title>Annotation for the trematode Paragonimus heterotremus.</title>
        <authorList>
            <person name="Choi Y.-J."/>
        </authorList>
    </citation>
    <scope>NUCLEOTIDE SEQUENCE</scope>
    <source>
        <strain evidence="1">LC</strain>
    </source>
</reference>
<name>A0A8J4SFS9_9TREM</name>
<proteinExistence type="predicted"/>
<feature type="non-terminal residue" evidence="1">
    <location>
        <position position="1"/>
    </location>
</feature>
<sequence length="54" mass="6042">TQSTTDVDLDQPGDSVLLAHGQKKARISISLSDYQPDIIENIRHDERFNGEGFI</sequence>
<dbReference type="EMBL" id="LUCH01010450">
    <property type="protein sequence ID" value="KAF5395778.1"/>
    <property type="molecule type" value="Genomic_DNA"/>
</dbReference>
<dbReference type="Proteomes" id="UP000748531">
    <property type="component" value="Unassembled WGS sequence"/>
</dbReference>
<evidence type="ECO:0000313" key="2">
    <source>
        <dbReference type="Proteomes" id="UP000748531"/>
    </source>
</evidence>
<dbReference type="AlphaFoldDB" id="A0A8J4SFS9"/>